<feature type="domain" description="HTH arsR-type" evidence="1">
    <location>
        <begin position="11"/>
        <end position="89"/>
    </location>
</feature>
<dbReference type="InterPro" id="IPR036390">
    <property type="entry name" value="WH_DNA-bd_sf"/>
</dbReference>
<evidence type="ECO:0000313" key="2">
    <source>
        <dbReference type="EMBL" id="GAA3565909.1"/>
    </source>
</evidence>
<dbReference type="InterPro" id="IPR011991">
    <property type="entry name" value="ArsR-like_HTH"/>
</dbReference>
<organism evidence="2 3">
    <name type="scientific">Nonomuraea rosea</name>
    <dbReference type="NCBI Taxonomy" id="638574"/>
    <lineage>
        <taxon>Bacteria</taxon>
        <taxon>Bacillati</taxon>
        <taxon>Actinomycetota</taxon>
        <taxon>Actinomycetes</taxon>
        <taxon>Streptosporangiales</taxon>
        <taxon>Streptosporangiaceae</taxon>
        <taxon>Nonomuraea</taxon>
    </lineage>
</organism>
<reference evidence="3" key="1">
    <citation type="journal article" date="2019" name="Int. J. Syst. Evol. Microbiol.">
        <title>The Global Catalogue of Microorganisms (GCM) 10K type strain sequencing project: providing services to taxonomists for standard genome sequencing and annotation.</title>
        <authorList>
            <consortium name="The Broad Institute Genomics Platform"/>
            <consortium name="The Broad Institute Genome Sequencing Center for Infectious Disease"/>
            <person name="Wu L."/>
            <person name="Ma J."/>
        </authorList>
    </citation>
    <scope>NUCLEOTIDE SEQUENCE [LARGE SCALE GENOMIC DNA]</scope>
    <source>
        <strain evidence="3">JCM 17326</strain>
    </source>
</reference>
<dbReference type="Pfam" id="PF12840">
    <property type="entry name" value="HTH_20"/>
    <property type="match status" value="1"/>
</dbReference>
<dbReference type="InterPro" id="IPR001845">
    <property type="entry name" value="HTH_ArsR_DNA-bd_dom"/>
</dbReference>
<gene>
    <name evidence="2" type="ORF">GCM10022419_053240</name>
</gene>
<keyword evidence="3" id="KW-1185">Reference proteome</keyword>
<dbReference type="SMART" id="SM00418">
    <property type="entry name" value="HTH_ARSR"/>
    <property type="match status" value="1"/>
</dbReference>
<name>A0ABP6XGD2_9ACTN</name>
<dbReference type="InterPro" id="IPR036388">
    <property type="entry name" value="WH-like_DNA-bd_sf"/>
</dbReference>
<accession>A0ABP6XGD2</accession>
<proteinExistence type="predicted"/>
<protein>
    <recommendedName>
        <fullName evidence="1">HTH arsR-type domain-containing protein</fullName>
    </recommendedName>
</protein>
<evidence type="ECO:0000313" key="3">
    <source>
        <dbReference type="Proteomes" id="UP001500630"/>
    </source>
</evidence>
<dbReference type="Gene3D" id="1.10.10.10">
    <property type="entry name" value="Winged helix-like DNA-binding domain superfamily/Winged helix DNA-binding domain"/>
    <property type="match status" value="1"/>
</dbReference>
<dbReference type="SUPFAM" id="SSF46785">
    <property type="entry name" value="Winged helix' DNA-binding domain"/>
    <property type="match status" value="1"/>
</dbReference>
<comment type="caution">
    <text evidence="2">The sequence shown here is derived from an EMBL/GenBank/DDBJ whole genome shotgun (WGS) entry which is preliminary data.</text>
</comment>
<dbReference type="EMBL" id="BAABDQ010000011">
    <property type="protein sequence ID" value="GAA3565909.1"/>
    <property type="molecule type" value="Genomic_DNA"/>
</dbReference>
<dbReference type="CDD" id="cd00090">
    <property type="entry name" value="HTH_ARSR"/>
    <property type="match status" value="1"/>
</dbReference>
<dbReference type="RefSeq" id="WP_345565790.1">
    <property type="nucleotide sequence ID" value="NZ_BAABDQ010000011.1"/>
</dbReference>
<sequence length="188" mass="21696">MEYSYKISDPQVLKVVAHPLRVRLLGLLRTDGPATASELGRRVGESSGSTSYHLRELFKYGFIEEDDERRDGRERRWRARHRYTSWNSRELSDTPEGREAVKIMRLRQAEVVRRVVEEFDESAWSPEWVEVAGVSDHFLQLPPAAVGEFMTRTEEILRELAERYAGAPDAPHVQIFVGGFPRARTEEP</sequence>
<evidence type="ECO:0000259" key="1">
    <source>
        <dbReference type="SMART" id="SM00418"/>
    </source>
</evidence>
<dbReference type="Proteomes" id="UP001500630">
    <property type="component" value="Unassembled WGS sequence"/>
</dbReference>